<evidence type="ECO:0000313" key="2">
    <source>
        <dbReference type="EMBL" id="KZV19606.1"/>
    </source>
</evidence>
<sequence length="527" mass="59365">MASSLFVNTLQVNFASVLAMEYAGMVRMFKYLKDTGLRGFLEGTTYVFESAVTEFFSNARVLAGTTVSTVCGQKLVVTEENFSATFKLPTEGMANFAGIQKETIAEMKYRFSATEVPFKFLTRKENCSSNIVYCTILLRSLYKSRLAPEGETNQRTEDTTSNTEGGASQSSQPVQLMKEAYTISMPLRDFVKRKQTERQHTQLGWTAAKIVSQPDPTPDNEWPPLGNDDPLVGPGEPATIELNQSIHGRGEENFEEGQNSNTRKEHEEQQEPEITADGKDGSPYASIPTIPVNGEGNVDDQHIATGSQEPVNVVAEVRLRDISSVESLVQIEDQLLEWWETEEISDFFERHSLIIYKLFELKLEKLYHEHLAHFNLDVPSVHRDFECIRRLHKELKVAAAVHRNHRLMAGLPLTSQGISSSYHQEQLPTLEFSRWVDHDQDRKQAGSHQIELPGKENTAMTFHEHQDQETKPTIQTDETQNEGNEHQAPAEPRSALGIDQNLEDRSAITPLAQIVLTIGIQIFPIYS</sequence>
<feature type="region of interest" description="Disordered" evidence="1">
    <location>
        <begin position="251"/>
        <end position="307"/>
    </location>
</feature>
<reference evidence="2 3" key="1">
    <citation type="journal article" date="2015" name="Proc. Natl. Acad. Sci. U.S.A.">
        <title>The resurrection genome of Boea hygrometrica: A blueprint for survival of dehydration.</title>
        <authorList>
            <person name="Xiao L."/>
            <person name="Yang G."/>
            <person name="Zhang L."/>
            <person name="Yang X."/>
            <person name="Zhao S."/>
            <person name="Ji Z."/>
            <person name="Zhou Q."/>
            <person name="Hu M."/>
            <person name="Wang Y."/>
            <person name="Chen M."/>
            <person name="Xu Y."/>
            <person name="Jin H."/>
            <person name="Xiao X."/>
            <person name="Hu G."/>
            <person name="Bao F."/>
            <person name="Hu Y."/>
            <person name="Wan P."/>
            <person name="Li L."/>
            <person name="Deng X."/>
            <person name="Kuang T."/>
            <person name="Xiang C."/>
            <person name="Zhu J.K."/>
            <person name="Oliver M.J."/>
            <person name="He Y."/>
        </authorList>
    </citation>
    <scope>NUCLEOTIDE SEQUENCE [LARGE SCALE GENOMIC DNA]</scope>
    <source>
        <strain evidence="3">cv. XS01</strain>
    </source>
</reference>
<keyword evidence="3" id="KW-1185">Reference proteome</keyword>
<dbReference type="Proteomes" id="UP000250235">
    <property type="component" value="Unassembled WGS sequence"/>
</dbReference>
<dbReference type="AlphaFoldDB" id="A0A2Z7AD79"/>
<feature type="compositionally biased region" description="Polar residues" evidence="1">
    <location>
        <begin position="471"/>
        <end position="482"/>
    </location>
</feature>
<feature type="region of interest" description="Disordered" evidence="1">
    <location>
        <begin position="194"/>
        <end position="238"/>
    </location>
</feature>
<name>A0A2Z7AD79_9LAMI</name>
<dbReference type="EMBL" id="KV016463">
    <property type="protein sequence ID" value="KZV19606.1"/>
    <property type="molecule type" value="Genomic_DNA"/>
</dbReference>
<protein>
    <submittedName>
        <fullName evidence="2">Uncharacterized protein</fullName>
    </submittedName>
</protein>
<feature type="region of interest" description="Disordered" evidence="1">
    <location>
        <begin position="462"/>
        <end position="493"/>
    </location>
</feature>
<evidence type="ECO:0000313" key="3">
    <source>
        <dbReference type="Proteomes" id="UP000250235"/>
    </source>
</evidence>
<organism evidence="2 3">
    <name type="scientific">Dorcoceras hygrometricum</name>
    <dbReference type="NCBI Taxonomy" id="472368"/>
    <lineage>
        <taxon>Eukaryota</taxon>
        <taxon>Viridiplantae</taxon>
        <taxon>Streptophyta</taxon>
        <taxon>Embryophyta</taxon>
        <taxon>Tracheophyta</taxon>
        <taxon>Spermatophyta</taxon>
        <taxon>Magnoliopsida</taxon>
        <taxon>eudicotyledons</taxon>
        <taxon>Gunneridae</taxon>
        <taxon>Pentapetalae</taxon>
        <taxon>asterids</taxon>
        <taxon>lamiids</taxon>
        <taxon>Lamiales</taxon>
        <taxon>Gesneriaceae</taxon>
        <taxon>Didymocarpoideae</taxon>
        <taxon>Trichosporeae</taxon>
        <taxon>Loxocarpinae</taxon>
        <taxon>Dorcoceras</taxon>
    </lineage>
</organism>
<accession>A0A2Z7AD79</accession>
<feature type="compositionally biased region" description="Polar residues" evidence="1">
    <location>
        <begin position="159"/>
        <end position="174"/>
    </location>
</feature>
<proteinExistence type="predicted"/>
<gene>
    <name evidence="2" type="ORF">F511_10509</name>
</gene>
<evidence type="ECO:0000256" key="1">
    <source>
        <dbReference type="SAM" id="MobiDB-lite"/>
    </source>
</evidence>
<feature type="compositionally biased region" description="Basic and acidic residues" evidence="1">
    <location>
        <begin position="148"/>
        <end position="158"/>
    </location>
</feature>
<feature type="region of interest" description="Disordered" evidence="1">
    <location>
        <begin position="148"/>
        <end position="174"/>
    </location>
</feature>